<dbReference type="PANTHER" id="PTHR31623:SF122">
    <property type="entry name" value="HXXXD-TYPE ACYL-TRANSFERASE FAMILY PROTEIN"/>
    <property type="match status" value="1"/>
</dbReference>
<reference evidence="5" key="1">
    <citation type="journal article" date="2023" name="Science">
        <title>Elucidation of the pathway for biosynthesis of saponin adjuvants from the soapbark tree.</title>
        <authorList>
            <person name="Reed J."/>
            <person name="Orme A."/>
            <person name="El-Demerdash A."/>
            <person name="Owen C."/>
            <person name="Martin L.B.B."/>
            <person name="Misra R.C."/>
            <person name="Kikuchi S."/>
            <person name="Rejzek M."/>
            <person name="Martin A.C."/>
            <person name="Harkess A."/>
            <person name="Leebens-Mack J."/>
            <person name="Louveau T."/>
            <person name="Stephenson M.J."/>
            <person name="Osbourn A."/>
        </authorList>
    </citation>
    <scope>NUCLEOTIDE SEQUENCE</scope>
    <source>
        <strain evidence="5">S10</strain>
    </source>
</reference>
<organism evidence="5 6">
    <name type="scientific">Quillaja saponaria</name>
    <name type="common">Soap bark tree</name>
    <dbReference type="NCBI Taxonomy" id="32244"/>
    <lineage>
        <taxon>Eukaryota</taxon>
        <taxon>Viridiplantae</taxon>
        <taxon>Streptophyta</taxon>
        <taxon>Embryophyta</taxon>
        <taxon>Tracheophyta</taxon>
        <taxon>Spermatophyta</taxon>
        <taxon>Magnoliopsida</taxon>
        <taxon>eudicotyledons</taxon>
        <taxon>Gunneridae</taxon>
        <taxon>Pentapetalae</taxon>
        <taxon>rosids</taxon>
        <taxon>fabids</taxon>
        <taxon>Fabales</taxon>
        <taxon>Quillajaceae</taxon>
        <taxon>Quillaja</taxon>
    </lineage>
</organism>
<feature type="transmembrane region" description="Helical" evidence="4">
    <location>
        <begin position="129"/>
        <end position="149"/>
    </location>
</feature>
<dbReference type="PANTHER" id="PTHR31623">
    <property type="entry name" value="F21J9.9"/>
    <property type="match status" value="1"/>
</dbReference>
<dbReference type="InterPro" id="IPR023213">
    <property type="entry name" value="CAT-like_dom_sf"/>
</dbReference>
<protein>
    <submittedName>
        <fullName evidence="5">Transferase</fullName>
    </submittedName>
</protein>
<comment type="caution">
    <text evidence="5">The sequence shown here is derived from an EMBL/GenBank/DDBJ whole genome shotgun (WGS) entry which is preliminary data.</text>
</comment>
<keyword evidence="3" id="KW-0012">Acyltransferase</keyword>
<keyword evidence="6" id="KW-1185">Reference proteome</keyword>
<keyword evidence="4" id="KW-1133">Transmembrane helix</keyword>
<dbReference type="AlphaFoldDB" id="A0AAD7LHT3"/>
<evidence type="ECO:0000256" key="3">
    <source>
        <dbReference type="ARBA" id="ARBA00023315"/>
    </source>
</evidence>
<keyword evidence="4" id="KW-0812">Transmembrane</keyword>
<keyword evidence="2 5" id="KW-0808">Transferase</keyword>
<dbReference type="Pfam" id="PF02458">
    <property type="entry name" value="Transferase"/>
    <property type="match status" value="1"/>
</dbReference>
<evidence type="ECO:0000313" key="6">
    <source>
        <dbReference type="Proteomes" id="UP001163823"/>
    </source>
</evidence>
<accession>A0AAD7LHT3</accession>
<proteinExistence type="inferred from homology"/>
<sequence length="474" mass="52987">MEVKIERIKRETIKPATPTPPHFRNYKLCLFDQIVPAMYGSLILFYPNNNDSITTAQKSHLLKKSLSATLTRYYPLAGRINDSSIVECNDQGVEYVEARASTLLSTFLQQPDCLVLHQLLPIDNEYEDLIMGVLLLVQVTFFACGGYAIGISASHKLIDATSKTSFIRSWTGISCGSREVVQPDLNIAVSHFPPIESFPVPPQVETKHLKSVSKRYVFDASKIEELRATAASSTVPRPNRVEAVTAFLWKCSMKASKLSNSNSPQRYALFQTMNIRKRVVPPLSQNSIGNLIAPLCIECTEESRTELKDLVAEMRKRIGEFIEHFAQRPNGRDHAIQVICEPFKKVGAVMLDDSIKPYMFSSLCNFGLYDADFGWGKPIWVSIPPPKHVIVTTLVDIRGVGGIEAWVSLTEEDMTFFERDQELLAFATPNPSVLNMSGSIRNTQFAASGIATYRHCCGKVYPGVTYLELIGRHL</sequence>
<comment type="similarity">
    <text evidence="1">Belongs to the plant acyltransferase family.</text>
</comment>
<evidence type="ECO:0000313" key="5">
    <source>
        <dbReference type="EMBL" id="KAJ7957631.1"/>
    </source>
</evidence>
<dbReference type="EMBL" id="JARAOO010000009">
    <property type="protein sequence ID" value="KAJ7957631.1"/>
    <property type="molecule type" value="Genomic_DNA"/>
</dbReference>
<evidence type="ECO:0000256" key="4">
    <source>
        <dbReference type="SAM" id="Phobius"/>
    </source>
</evidence>
<feature type="non-terminal residue" evidence="5">
    <location>
        <position position="1"/>
    </location>
</feature>
<keyword evidence="4" id="KW-0472">Membrane</keyword>
<evidence type="ECO:0000256" key="2">
    <source>
        <dbReference type="ARBA" id="ARBA00022679"/>
    </source>
</evidence>
<name>A0AAD7LHT3_QUISA</name>
<evidence type="ECO:0000256" key="1">
    <source>
        <dbReference type="ARBA" id="ARBA00009861"/>
    </source>
</evidence>
<dbReference type="GO" id="GO:0016746">
    <property type="term" value="F:acyltransferase activity"/>
    <property type="evidence" value="ECO:0007669"/>
    <property type="project" value="UniProtKB-KW"/>
</dbReference>
<gene>
    <name evidence="5" type="ORF">O6P43_023911</name>
</gene>
<dbReference type="Gene3D" id="3.30.559.10">
    <property type="entry name" value="Chloramphenicol acetyltransferase-like domain"/>
    <property type="match status" value="2"/>
</dbReference>
<dbReference type="Proteomes" id="UP001163823">
    <property type="component" value="Chromosome 9"/>
</dbReference>
<dbReference type="KEGG" id="qsa:O6P43_023911"/>